<dbReference type="Pfam" id="PF00440">
    <property type="entry name" value="TetR_N"/>
    <property type="match status" value="1"/>
</dbReference>
<evidence type="ECO:0000313" key="4">
    <source>
        <dbReference type="EMBL" id="GIJ56704.1"/>
    </source>
</evidence>
<dbReference type="Proteomes" id="UP000612585">
    <property type="component" value="Unassembled WGS sequence"/>
</dbReference>
<dbReference type="Pfam" id="PF21313">
    <property type="entry name" value="EthR_C"/>
    <property type="match status" value="1"/>
</dbReference>
<dbReference type="EMBL" id="BOPG01000025">
    <property type="protein sequence ID" value="GIJ56704.1"/>
    <property type="molecule type" value="Genomic_DNA"/>
</dbReference>
<dbReference type="GO" id="GO:0003700">
    <property type="term" value="F:DNA-binding transcription factor activity"/>
    <property type="evidence" value="ECO:0007669"/>
    <property type="project" value="TreeGrafter"/>
</dbReference>
<dbReference type="AlphaFoldDB" id="A0A8J3Z329"/>
<dbReference type="PROSITE" id="PS50977">
    <property type="entry name" value="HTH_TETR_2"/>
    <property type="match status" value="1"/>
</dbReference>
<comment type="caution">
    <text evidence="4">The sequence shown here is derived from an EMBL/GenBank/DDBJ whole genome shotgun (WGS) entry which is preliminary data.</text>
</comment>
<gene>
    <name evidence="4" type="primary">ethR</name>
    <name evidence="4" type="ORF">Vau01_042200</name>
</gene>
<organism evidence="4 5">
    <name type="scientific">Virgisporangium aurantiacum</name>
    <dbReference type="NCBI Taxonomy" id="175570"/>
    <lineage>
        <taxon>Bacteria</taxon>
        <taxon>Bacillati</taxon>
        <taxon>Actinomycetota</taxon>
        <taxon>Actinomycetes</taxon>
        <taxon>Micromonosporales</taxon>
        <taxon>Micromonosporaceae</taxon>
        <taxon>Virgisporangium</taxon>
    </lineage>
</organism>
<evidence type="ECO:0000256" key="2">
    <source>
        <dbReference type="PROSITE-ProRule" id="PRU00335"/>
    </source>
</evidence>
<dbReference type="PANTHER" id="PTHR30055:SF184">
    <property type="entry name" value="HTH-TYPE TRANSCRIPTIONAL REGULATOR ETHR"/>
    <property type="match status" value="1"/>
</dbReference>
<dbReference type="InterPro" id="IPR050109">
    <property type="entry name" value="HTH-type_TetR-like_transc_reg"/>
</dbReference>
<protein>
    <submittedName>
        <fullName evidence="4">HTH-type transcriptional regulator EthR</fullName>
    </submittedName>
</protein>
<evidence type="ECO:0000256" key="1">
    <source>
        <dbReference type="ARBA" id="ARBA00023125"/>
    </source>
</evidence>
<evidence type="ECO:0000259" key="3">
    <source>
        <dbReference type="PROSITE" id="PS50977"/>
    </source>
</evidence>
<dbReference type="SUPFAM" id="SSF46689">
    <property type="entry name" value="Homeodomain-like"/>
    <property type="match status" value="1"/>
</dbReference>
<dbReference type="Gene3D" id="1.10.10.60">
    <property type="entry name" value="Homeodomain-like"/>
    <property type="match status" value="1"/>
</dbReference>
<dbReference type="PANTHER" id="PTHR30055">
    <property type="entry name" value="HTH-TYPE TRANSCRIPTIONAL REGULATOR RUTR"/>
    <property type="match status" value="1"/>
</dbReference>
<sequence length="201" mass="22077">MPDPRGARPGDADLRERVLDATRQLLDGRRFDALSVADIIAAAGVSRASFYFYFPNKQAVLAELVRRAVSGGQEAARPWIATVTDPVDALRLGIEAGAALWRANAGVLVAIVDNQGTDDQLRRLWHDQMQTFTDATVARIRADPELVGRLDGRDIPAVAASLTWLGERLYYLAAADVPPFDDPETLVDTLLHAWTRILYTP</sequence>
<evidence type="ECO:0000313" key="5">
    <source>
        <dbReference type="Proteomes" id="UP000612585"/>
    </source>
</evidence>
<accession>A0A8J3Z329</accession>
<name>A0A8J3Z329_9ACTN</name>
<keyword evidence="5" id="KW-1185">Reference proteome</keyword>
<reference evidence="4" key="1">
    <citation type="submission" date="2021-01" db="EMBL/GenBank/DDBJ databases">
        <title>Whole genome shotgun sequence of Virgisporangium aurantiacum NBRC 16421.</title>
        <authorList>
            <person name="Komaki H."/>
            <person name="Tamura T."/>
        </authorList>
    </citation>
    <scope>NUCLEOTIDE SEQUENCE</scope>
    <source>
        <strain evidence="4">NBRC 16421</strain>
    </source>
</reference>
<proteinExistence type="predicted"/>
<dbReference type="InterPro" id="IPR036271">
    <property type="entry name" value="Tet_transcr_reg_TetR-rel_C_sf"/>
</dbReference>
<feature type="DNA-binding region" description="H-T-H motif" evidence="2">
    <location>
        <begin position="35"/>
        <end position="54"/>
    </location>
</feature>
<keyword evidence="1 2" id="KW-0238">DNA-binding</keyword>
<dbReference type="SUPFAM" id="SSF48498">
    <property type="entry name" value="Tetracyclin repressor-like, C-terminal domain"/>
    <property type="match status" value="1"/>
</dbReference>
<dbReference type="Gene3D" id="1.10.357.10">
    <property type="entry name" value="Tetracycline Repressor, domain 2"/>
    <property type="match status" value="1"/>
</dbReference>
<dbReference type="InterPro" id="IPR001647">
    <property type="entry name" value="HTH_TetR"/>
</dbReference>
<dbReference type="InterPro" id="IPR009057">
    <property type="entry name" value="Homeodomain-like_sf"/>
</dbReference>
<dbReference type="InterPro" id="IPR049397">
    <property type="entry name" value="EthR_C"/>
</dbReference>
<dbReference type="PRINTS" id="PR00455">
    <property type="entry name" value="HTHTETR"/>
</dbReference>
<feature type="domain" description="HTH tetR-type" evidence="3">
    <location>
        <begin position="12"/>
        <end position="72"/>
    </location>
</feature>
<dbReference type="GO" id="GO:0000976">
    <property type="term" value="F:transcription cis-regulatory region binding"/>
    <property type="evidence" value="ECO:0007669"/>
    <property type="project" value="TreeGrafter"/>
</dbReference>
<dbReference type="RefSeq" id="WP_203995471.1">
    <property type="nucleotide sequence ID" value="NZ_BOPG01000025.1"/>
</dbReference>